<dbReference type="CDD" id="cd00305">
    <property type="entry name" value="Cu-Zn_Superoxide_Dismutase"/>
    <property type="match status" value="1"/>
</dbReference>
<evidence type="ECO:0000313" key="7">
    <source>
        <dbReference type="EMBL" id="MDQ0352926.1"/>
    </source>
</evidence>
<dbReference type="InterPro" id="IPR001424">
    <property type="entry name" value="SOD_Cu_Zn_dom"/>
</dbReference>
<feature type="chain" id="PRO_5047453842" description="Superoxide dismutase [Cu-Zn]" evidence="5">
    <location>
        <begin position="21"/>
        <end position="192"/>
    </location>
</feature>
<dbReference type="PANTHER" id="PTHR10003">
    <property type="entry name" value="SUPEROXIDE DISMUTASE CU-ZN -RELATED"/>
    <property type="match status" value="1"/>
</dbReference>
<keyword evidence="8" id="KW-1185">Reference proteome</keyword>
<keyword evidence="3 7" id="KW-0560">Oxidoreductase</keyword>
<gene>
    <name evidence="7" type="ORF">J2R98_002777</name>
</gene>
<sequence length="192" mass="20641">MKWVYLVGVIILLSACQAETQVTTADIINTDYDVIGEITLTEDAEGVEVEVEVVGLTPGFKGIHIHEIPECEAPTFESAGGHWSVDEEAEHGLMHPDGHHIGDMPNILVEDDGSATYEYVIEDATLLDGQGSFFNEDGGKSLIIHEGPDDGISQPAGDAGDRVACAEITKDDDGDEETDNPAEGEDDEEEEE</sequence>
<keyword evidence="3" id="KW-0479">Metal-binding</keyword>
<comment type="catalytic activity">
    <reaction evidence="3">
        <text>2 superoxide + 2 H(+) = H2O2 + O2</text>
        <dbReference type="Rhea" id="RHEA:20696"/>
        <dbReference type="ChEBI" id="CHEBI:15378"/>
        <dbReference type="ChEBI" id="CHEBI:15379"/>
        <dbReference type="ChEBI" id="CHEBI:16240"/>
        <dbReference type="ChEBI" id="CHEBI:18421"/>
        <dbReference type="EC" id="1.15.1.1"/>
    </reaction>
</comment>
<dbReference type="Gene3D" id="2.60.40.200">
    <property type="entry name" value="Superoxide dismutase, copper/zinc binding domain"/>
    <property type="match status" value="1"/>
</dbReference>
<comment type="function">
    <text evidence="2">Destroys radicals which are normally produced within the cells and which are toxic to biological systems. May play a role in favoring mycobacterial survival in phagocytes.</text>
</comment>
<evidence type="ECO:0000256" key="4">
    <source>
        <dbReference type="SAM" id="MobiDB-lite"/>
    </source>
</evidence>
<dbReference type="PROSITE" id="PS51257">
    <property type="entry name" value="PROKAR_LIPOPROTEIN"/>
    <property type="match status" value="1"/>
</dbReference>
<evidence type="ECO:0000256" key="3">
    <source>
        <dbReference type="RuleBase" id="RU000393"/>
    </source>
</evidence>
<dbReference type="GO" id="GO:0004784">
    <property type="term" value="F:superoxide dismutase activity"/>
    <property type="evidence" value="ECO:0007669"/>
    <property type="project" value="UniProtKB-EC"/>
</dbReference>
<dbReference type="SUPFAM" id="SSF49329">
    <property type="entry name" value="Cu,Zn superoxide dismutase-like"/>
    <property type="match status" value="1"/>
</dbReference>
<dbReference type="InterPro" id="IPR036423">
    <property type="entry name" value="SOD-like_Cu/Zn_dom_sf"/>
</dbReference>
<dbReference type="PROSITE" id="PS00332">
    <property type="entry name" value="SOD_CU_ZN_2"/>
    <property type="match status" value="1"/>
</dbReference>
<organism evidence="7 8">
    <name type="scientific">Alkalibacillus filiformis</name>
    <dbReference type="NCBI Taxonomy" id="200990"/>
    <lineage>
        <taxon>Bacteria</taxon>
        <taxon>Bacillati</taxon>
        <taxon>Bacillota</taxon>
        <taxon>Bacilli</taxon>
        <taxon>Bacillales</taxon>
        <taxon>Bacillaceae</taxon>
        <taxon>Alkalibacillus</taxon>
    </lineage>
</organism>
<evidence type="ECO:0000313" key="8">
    <source>
        <dbReference type="Proteomes" id="UP001236723"/>
    </source>
</evidence>
<keyword evidence="3" id="KW-0862">Zinc</keyword>
<reference evidence="7 8" key="1">
    <citation type="submission" date="2023-07" db="EMBL/GenBank/DDBJ databases">
        <title>Genomic Encyclopedia of Type Strains, Phase IV (KMG-IV): sequencing the most valuable type-strain genomes for metagenomic binning, comparative biology and taxonomic classification.</title>
        <authorList>
            <person name="Goeker M."/>
        </authorList>
    </citation>
    <scope>NUCLEOTIDE SEQUENCE [LARGE SCALE GENOMIC DNA]</scope>
    <source>
        <strain evidence="7 8">DSM 15448</strain>
    </source>
</reference>
<dbReference type="EMBL" id="JAUSUP010000017">
    <property type="protein sequence ID" value="MDQ0352926.1"/>
    <property type="molecule type" value="Genomic_DNA"/>
</dbReference>
<dbReference type="Proteomes" id="UP001236723">
    <property type="component" value="Unassembled WGS sequence"/>
</dbReference>
<comment type="caution">
    <text evidence="7">The sequence shown here is derived from an EMBL/GenBank/DDBJ whole genome shotgun (WGS) entry which is preliminary data.</text>
</comment>
<feature type="domain" description="Superoxide dismutase copper/zinc binding" evidence="6">
    <location>
        <begin position="34"/>
        <end position="168"/>
    </location>
</feature>
<proteinExistence type="inferred from homology"/>
<protein>
    <recommendedName>
        <fullName evidence="3">Superoxide dismutase [Cu-Zn]</fullName>
        <ecNumber evidence="3">1.15.1.1</ecNumber>
    </recommendedName>
</protein>
<comment type="similarity">
    <text evidence="1 3">Belongs to the Cu-Zn superoxide dismutase family.</text>
</comment>
<evidence type="ECO:0000256" key="2">
    <source>
        <dbReference type="ARBA" id="ARBA00024900"/>
    </source>
</evidence>
<dbReference type="EC" id="1.15.1.1" evidence="3"/>
<feature type="compositionally biased region" description="Acidic residues" evidence="4">
    <location>
        <begin position="170"/>
        <end position="192"/>
    </location>
</feature>
<evidence type="ECO:0000259" key="6">
    <source>
        <dbReference type="Pfam" id="PF00080"/>
    </source>
</evidence>
<feature type="region of interest" description="Disordered" evidence="4">
    <location>
        <begin position="145"/>
        <end position="192"/>
    </location>
</feature>
<keyword evidence="3" id="KW-0186">Copper</keyword>
<feature type="signal peptide" evidence="5">
    <location>
        <begin position="1"/>
        <end position="20"/>
    </location>
</feature>
<dbReference type="InterPro" id="IPR018152">
    <property type="entry name" value="SOD_Cu/Zn_BS"/>
</dbReference>
<keyword evidence="5" id="KW-0732">Signal</keyword>
<accession>A0ABU0DWU4</accession>
<name>A0ABU0DWU4_9BACI</name>
<evidence type="ECO:0000256" key="5">
    <source>
        <dbReference type="SAM" id="SignalP"/>
    </source>
</evidence>
<dbReference type="InterPro" id="IPR024134">
    <property type="entry name" value="SOD_Cu/Zn_/chaperone"/>
</dbReference>
<dbReference type="RefSeq" id="WP_307069918.1">
    <property type="nucleotide sequence ID" value="NZ_JAUSUP010000017.1"/>
</dbReference>
<evidence type="ECO:0000256" key="1">
    <source>
        <dbReference type="ARBA" id="ARBA00010457"/>
    </source>
</evidence>
<dbReference type="Pfam" id="PF00080">
    <property type="entry name" value="Sod_Cu"/>
    <property type="match status" value="1"/>
</dbReference>
<comment type="cofactor">
    <cofactor evidence="3">
        <name>Zn(2+)</name>
        <dbReference type="ChEBI" id="CHEBI:29105"/>
    </cofactor>
    <text evidence="3">Binds 1 zinc ion per subunit.</text>
</comment>
<comment type="cofactor">
    <cofactor evidence="3">
        <name>Cu cation</name>
        <dbReference type="ChEBI" id="CHEBI:23378"/>
    </cofactor>
    <text evidence="3">Binds 1 copper ion per subunit.</text>
</comment>